<dbReference type="InterPro" id="IPR012337">
    <property type="entry name" value="RNaseH-like_sf"/>
</dbReference>
<organism evidence="2 3">
    <name type="scientific">Gossypium barbadense</name>
    <name type="common">Sea Island cotton</name>
    <name type="synonym">Hibiscus barbadensis</name>
    <dbReference type="NCBI Taxonomy" id="3634"/>
    <lineage>
        <taxon>Eukaryota</taxon>
        <taxon>Viridiplantae</taxon>
        <taxon>Streptophyta</taxon>
        <taxon>Embryophyta</taxon>
        <taxon>Tracheophyta</taxon>
        <taxon>Spermatophyta</taxon>
        <taxon>Magnoliopsida</taxon>
        <taxon>eudicotyledons</taxon>
        <taxon>Gunneridae</taxon>
        <taxon>Pentapetalae</taxon>
        <taxon>rosids</taxon>
        <taxon>malvids</taxon>
        <taxon>Malvales</taxon>
        <taxon>Malvaceae</taxon>
        <taxon>Malvoideae</taxon>
        <taxon>Gossypium</taxon>
    </lineage>
</organism>
<dbReference type="InterPro" id="IPR036397">
    <property type="entry name" value="RNaseH_sf"/>
</dbReference>
<sequence>MASANYRKCQNEVETREHVIWTSRNRFIHEGEEQTGSQMADFITNYIKELDGLSMCLPMNRLHSSRWVELTDPWVRINFDAAFNKEKNDSSSGLLIRNARAEVICSNSVFHENIPSAFVAKAMACLQVVHLELFLGLREVEIEGDSRSVIQKLEANKVAHFIAKDGLQKRESTYLLGMVTSGVVEAMVVDRRWIDSVGD</sequence>
<dbReference type="Proteomes" id="UP000239757">
    <property type="component" value="Unassembled WGS sequence"/>
</dbReference>
<dbReference type="PANTHER" id="PTHR47074:SF61">
    <property type="entry name" value="RNASE H TYPE-1 DOMAIN-CONTAINING PROTEIN"/>
    <property type="match status" value="1"/>
</dbReference>
<gene>
    <name evidence="2" type="ORF">GOBAR_AA02060</name>
</gene>
<dbReference type="Pfam" id="PF13456">
    <property type="entry name" value="RVT_3"/>
    <property type="match status" value="1"/>
</dbReference>
<reference evidence="2 3" key="1">
    <citation type="submission" date="2015-01" db="EMBL/GenBank/DDBJ databases">
        <title>Genome of allotetraploid Gossypium barbadense reveals genomic plasticity and fiber elongation in cotton evolution.</title>
        <authorList>
            <person name="Chen X."/>
            <person name="Liu X."/>
            <person name="Zhao B."/>
            <person name="Zheng H."/>
            <person name="Hu Y."/>
            <person name="Lu G."/>
            <person name="Yang C."/>
            <person name="Chen J."/>
            <person name="Shan C."/>
            <person name="Zhang L."/>
            <person name="Zhou Y."/>
            <person name="Wang L."/>
            <person name="Guo W."/>
            <person name="Bai Y."/>
            <person name="Ruan J."/>
            <person name="Shangguan X."/>
            <person name="Mao Y."/>
            <person name="Jiang J."/>
            <person name="Zhu Y."/>
            <person name="Lei J."/>
            <person name="Kang H."/>
            <person name="Chen S."/>
            <person name="He X."/>
            <person name="Wang R."/>
            <person name="Wang Y."/>
            <person name="Chen J."/>
            <person name="Wang L."/>
            <person name="Yu S."/>
            <person name="Wang B."/>
            <person name="Wei J."/>
            <person name="Song S."/>
            <person name="Lu X."/>
            <person name="Gao Z."/>
            <person name="Gu W."/>
            <person name="Deng X."/>
            <person name="Ma D."/>
            <person name="Wang S."/>
            <person name="Liang W."/>
            <person name="Fang L."/>
            <person name="Cai C."/>
            <person name="Zhu X."/>
            <person name="Zhou B."/>
            <person name="Zhang Y."/>
            <person name="Chen Z."/>
            <person name="Xu S."/>
            <person name="Zhu R."/>
            <person name="Wang S."/>
            <person name="Zhang T."/>
            <person name="Zhao G."/>
        </authorList>
    </citation>
    <scope>NUCLEOTIDE SEQUENCE [LARGE SCALE GENOMIC DNA]</scope>
    <source>
        <strain evidence="3">cv. Xinhai21</strain>
        <tissue evidence="2">Leaf</tissue>
    </source>
</reference>
<dbReference type="CDD" id="cd06222">
    <property type="entry name" value="RNase_H_like"/>
    <property type="match status" value="1"/>
</dbReference>
<dbReference type="GO" id="GO:0003676">
    <property type="term" value="F:nucleic acid binding"/>
    <property type="evidence" value="ECO:0007669"/>
    <property type="project" value="InterPro"/>
</dbReference>
<evidence type="ECO:0000313" key="2">
    <source>
        <dbReference type="EMBL" id="PPS18532.1"/>
    </source>
</evidence>
<feature type="domain" description="RNase H type-1" evidence="1">
    <location>
        <begin position="78"/>
        <end position="157"/>
    </location>
</feature>
<evidence type="ECO:0000259" key="1">
    <source>
        <dbReference type="Pfam" id="PF13456"/>
    </source>
</evidence>
<proteinExistence type="predicted"/>
<name>A0A2P5YSH1_GOSBA</name>
<accession>A0A2P5YSH1</accession>
<dbReference type="InterPro" id="IPR002156">
    <property type="entry name" value="RNaseH_domain"/>
</dbReference>
<dbReference type="InterPro" id="IPR052929">
    <property type="entry name" value="RNase_H-like_EbsB-rel"/>
</dbReference>
<dbReference type="InterPro" id="IPR044730">
    <property type="entry name" value="RNase_H-like_dom_plant"/>
</dbReference>
<dbReference type="OrthoDB" id="997641at2759"/>
<dbReference type="GO" id="GO:0004523">
    <property type="term" value="F:RNA-DNA hybrid ribonuclease activity"/>
    <property type="evidence" value="ECO:0007669"/>
    <property type="project" value="InterPro"/>
</dbReference>
<evidence type="ECO:0000313" key="3">
    <source>
        <dbReference type="Proteomes" id="UP000239757"/>
    </source>
</evidence>
<dbReference type="EMBL" id="KZ662827">
    <property type="protein sequence ID" value="PPS18532.1"/>
    <property type="molecule type" value="Genomic_DNA"/>
</dbReference>
<dbReference type="AlphaFoldDB" id="A0A2P5YSH1"/>
<dbReference type="PANTHER" id="PTHR47074">
    <property type="entry name" value="BNAC02G40300D PROTEIN"/>
    <property type="match status" value="1"/>
</dbReference>
<protein>
    <recommendedName>
        <fullName evidence="1">RNase H type-1 domain-containing protein</fullName>
    </recommendedName>
</protein>
<dbReference type="Gene3D" id="3.30.420.10">
    <property type="entry name" value="Ribonuclease H-like superfamily/Ribonuclease H"/>
    <property type="match status" value="1"/>
</dbReference>
<dbReference type="SUPFAM" id="SSF53098">
    <property type="entry name" value="Ribonuclease H-like"/>
    <property type="match status" value="1"/>
</dbReference>